<dbReference type="InterPro" id="IPR024414">
    <property type="entry name" value="Uncharacterised_PrgI"/>
</dbReference>
<keyword evidence="1" id="KW-1133">Transmembrane helix</keyword>
<dbReference type="RefSeq" id="WP_220170525.1">
    <property type="nucleotide sequence ID" value="NZ_JAIBOA010000032.1"/>
</dbReference>
<keyword evidence="1" id="KW-0472">Membrane</keyword>
<feature type="transmembrane region" description="Helical" evidence="1">
    <location>
        <begin position="56"/>
        <end position="75"/>
    </location>
</feature>
<dbReference type="Proteomes" id="UP000774570">
    <property type="component" value="Unassembled WGS sequence"/>
</dbReference>
<organism evidence="2 3">
    <name type="scientific">Actinomadura parmotrematis</name>
    <dbReference type="NCBI Taxonomy" id="2864039"/>
    <lineage>
        <taxon>Bacteria</taxon>
        <taxon>Bacillati</taxon>
        <taxon>Actinomycetota</taxon>
        <taxon>Actinomycetes</taxon>
        <taxon>Streptosporangiales</taxon>
        <taxon>Thermomonosporaceae</taxon>
        <taxon>Actinomadura</taxon>
    </lineage>
</organism>
<evidence type="ECO:0000313" key="2">
    <source>
        <dbReference type="EMBL" id="MBW8487290.1"/>
    </source>
</evidence>
<dbReference type="EMBL" id="JAIBOA010000032">
    <property type="protein sequence ID" value="MBW8487290.1"/>
    <property type="molecule type" value="Genomic_DNA"/>
</dbReference>
<comment type="caution">
    <text evidence="2">The sequence shown here is derived from an EMBL/GenBank/DDBJ whole genome shotgun (WGS) entry which is preliminary data.</text>
</comment>
<protein>
    <submittedName>
        <fullName evidence="2">PrgI family protein</fullName>
    </submittedName>
</protein>
<keyword evidence="1" id="KW-0812">Transmembrane</keyword>
<reference evidence="2 3" key="1">
    <citation type="submission" date="2021-07" db="EMBL/GenBank/DDBJ databases">
        <title>Actinomadura sp. PM05-2 isolated from lichen.</title>
        <authorList>
            <person name="Somphong A."/>
            <person name="Phongsopitanun W."/>
            <person name="Tanasupawat S."/>
            <person name="Peongsungnone V."/>
        </authorList>
    </citation>
    <scope>NUCLEOTIDE SEQUENCE [LARGE SCALE GENOMIC DNA]</scope>
    <source>
        <strain evidence="2 3">PM05-2</strain>
    </source>
</reference>
<dbReference type="Pfam" id="PF12666">
    <property type="entry name" value="PrgI"/>
    <property type="match status" value="1"/>
</dbReference>
<feature type="transmembrane region" description="Helical" evidence="1">
    <location>
        <begin position="33"/>
        <end position="50"/>
    </location>
</feature>
<evidence type="ECO:0000256" key="1">
    <source>
        <dbReference type="SAM" id="Phobius"/>
    </source>
</evidence>
<sequence length="339" mass="35828">MSRRNLDEPLSVRIPADVDRPDKIVYGLTARQLVVLAVTGLAVMALYSTIGPVVPLPVLAALLLPIVTAGAVLAFSRRDGMPLDRFALAALVHARLPKTRVPAGEQVLPPPAWCQMRGELPAPLRLPVRAVRQDGVMDLDDGGTAAMVQAGTLSFGLRSSAEQAALVAAFGRWLNSLETPVQIVVQARAADLTGLAEHVTACAPDLPDPALEQAAHDHAAYLHQVSDSYDLLTRRVLIVIRDTGTRTRAAPSWMPSRFASGAVPWTRARASRAARRAGAALVHRRAAEAVRALHAIGVTARVLDADACAAVLAESLAPGEAPLAATAAPGEVITRMEEM</sequence>
<evidence type="ECO:0000313" key="3">
    <source>
        <dbReference type="Proteomes" id="UP000774570"/>
    </source>
</evidence>
<accession>A0ABS7G4Y7</accession>
<keyword evidence="3" id="KW-1185">Reference proteome</keyword>
<name>A0ABS7G4Y7_9ACTN</name>
<gene>
    <name evidence="2" type="ORF">K1Y72_33400</name>
</gene>
<proteinExistence type="predicted"/>